<dbReference type="OrthoDB" id="2162994at2759"/>
<dbReference type="STRING" id="291195.A0A437AP34"/>
<name>A0A437AP34_9MICR</name>
<dbReference type="InterPro" id="IPR013088">
    <property type="entry name" value="Znf_NHR/GATA"/>
</dbReference>
<dbReference type="SUPFAM" id="SSF57716">
    <property type="entry name" value="Glucocorticoid receptor-like (DNA-binding domain)"/>
    <property type="match status" value="1"/>
</dbReference>
<evidence type="ECO:0000259" key="2">
    <source>
        <dbReference type="PROSITE" id="PS50114"/>
    </source>
</evidence>
<dbReference type="InterPro" id="IPR000679">
    <property type="entry name" value="Znf_GATA"/>
</dbReference>
<keyword evidence="1" id="KW-0863">Zinc-finger</keyword>
<dbReference type="Proteomes" id="UP000282876">
    <property type="component" value="Unassembled WGS sequence"/>
</dbReference>
<dbReference type="VEuPathDB" id="MicrosporidiaDB:TUBRATIS_006450"/>
<dbReference type="Gene3D" id="3.30.50.10">
    <property type="entry name" value="Erythroid Transcription Factor GATA-1, subunit A"/>
    <property type="match status" value="1"/>
</dbReference>
<evidence type="ECO:0000313" key="4">
    <source>
        <dbReference type="Proteomes" id="UP000282876"/>
    </source>
</evidence>
<keyword evidence="4" id="KW-1185">Reference proteome</keyword>
<organism evidence="3 4">
    <name type="scientific">Tubulinosema ratisbonensis</name>
    <dbReference type="NCBI Taxonomy" id="291195"/>
    <lineage>
        <taxon>Eukaryota</taxon>
        <taxon>Fungi</taxon>
        <taxon>Fungi incertae sedis</taxon>
        <taxon>Microsporidia</taxon>
        <taxon>Tubulinosematoidea</taxon>
        <taxon>Tubulinosematidae</taxon>
        <taxon>Tubulinosema</taxon>
    </lineage>
</organism>
<feature type="domain" description="GATA-type" evidence="2">
    <location>
        <begin position="67"/>
        <end position="103"/>
    </location>
</feature>
<dbReference type="GO" id="GO:0006355">
    <property type="term" value="P:regulation of DNA-templated transcription"/>
    <property type="evidence" value="ECO:0007669"/>
    <property type="project" value="InterPro"/>
</dbReference>
<dbReference type="GO" id="GO:0043565">
    <property type="term" value="F:sequence-specific DNA binding"/>
    <property type="evidence" value="ECO:0007669"/>
    <property type="project" value="InterPro"/>
</dbReference>
<proteinExistence type="predicted"/>
<dbReference type="GO" id="GO:0008270">
    <property type="term" value="F:zinc ion binding"/>
    <property type="evidence" value="ECO:0007669"/>
    <property type="project" value="UniProtKB-KW"/>
</dbReference>
<dbReference type="EMBL" id="RCSS01000134">
    <property type="protein sequence ID" value="RVD92838.1"/>
    <property type="molecule type" value="Genomic_DNA"/>
</dbReference>
<accession>A0A437AP34</accession>
<reference evidence="3 4" key="1">
    <citation type="submission" date="2018-10" db="EMBL/GenBank/DDBJ databases">
        <title>Draft genome sequence of the microsporidian Tubulinosema ratisbonensis.</title>
        <authorList>
            <person name="Polonais V."/>
            <person name="Peyretaillade E."/>
            <person name="Niehus S."/>
            <person name="Wawrzyniak I."/>
            <person name="Franchet A."/>
            <person name="Gaspin C."/>
            <person name="Reichstadt M."/>
            <person name="Belser C."/>
            <person name="Labadie K."/>
            <person name="Delbac F."/>
            <person name="Ferrandon D."/>
        </authorList>
    </citation>
    <scope>NUCLEOTIDE SEQUENCE [LARGE SCALE GENOMIC DNA]</scope>
    <source>
        <strain evidence="3 4">Franzen</strain>
    </source>
</reference>
<gene>
    <name evidence="3" type="ORF">TUBRATIS_006450</name>
</gene>
<dbReference type="SMART" id="SM00401">
    <property type="entry name" value="ZnF_GATA"/>
    <property type="match status" value="1"/>
</dbReference>
<evidence type="ECO:0000256" key="1">
    <source>
        <dbReference type="PROSITE-ProRule" id="PRU00094"/>
    </source>
</evidence>
<keyword evidence="1" id="KW-0862">Zinc</keyword>
<protein>
    <submittedName>
        <fullName evidence="3">Transcriptional regulatory ASH1</fullName>
    </submittedName>
</protein>
<dbReference type="AlphaFoldDB" id="A0A437AP34"/>
<dbReference type="PROSITE" id="PS50114">
    <property type="entry name" value="GATA_ZN_FINGER_2"/>
    <property type="match status" value="1"/>
</dbReference>
<comment type="caution">
    <text evidence="3">The sequence shown here is derived from an EMBL/GenBank/DDBJ whole genome shotgun (WGS) entry which is preliminary data.</text>
</comment>
<evidence type="ECO:0000313" key="3">
    <source>
        <dbReference type="EMBL" id="RVD92838.1"/>
    </source>
</evidence>
<keyword evidence="1" id="KW-0479">Metal-binding</keyword>
<dbReference type="Pfam" id="PF00320">
    <property type="entry name" value="GATA"/>
    <property type="match status" value="1"/>
</dbReference>
<sequence>MSDDSNKNVEVRKRKRKFYKECCAEGCDFSEPFKMVPQKNVNQKEEVKIIKNPIFEEVSRRICKDKKRSNFNCTSCNTGITFYWRDGWDSNIILCNKCGLRFEKGRFYCKKCSYVPKKKEKDGKKCCSKCLYEW</sequence>